<sequence>MKSQLEKHLRQIVFVDTTYCVNQYSFPLFTLVVKDDHGRGVPVAYAIVGNETQKVLEKVLEVLKKQFPTPPRAFMVDKDFAEINALSAVFPESSILLCWYHVLQAVNRWLSKTESGVQGDSNTQKRKEIISFFCKLKACSTVKHFKRTSAEFCKTFKKYPSVCQYFLKNWNNIGTMWADYGRRFNHKNSETNNVIER</sequence>
<dbReference type="Pfam" id="PF21056">
    <property type="entry name" value="ZSWIM1-3_RNaseH-like"/>
    <property type="match status" value="1"/>
</dbReference>
<comment type="caution">
    <text evidence="2">The sequence shown here is derived from an EMBL/GenBank/DDBJ whole genome shotgun (WGS) entry which is preliminary data.</text>
</comment>
<evidence type="ECO:0000259" key="1">
    <source>
        <dbReference type="Pfam" id="PF21056"/>
    </source>
</evidence>
<dbReference type="InterPro" id="IPR052579">
    <property type="entry name" value="Zinc_finger_SWIM"/>
</dbReference>
<organism evidence="2 3">
    <name type="scientific">Astyanax mexicanus</name>
    <name type="common">Blind cave fish</name>
    <name type="synonym">Astyanax fasciatus mexicanus</name>
    <dbReference type="NCBI Taxonomy" id="7994"/>
    <lineage>
        <taxon>Eukaryota</taxon>
        <taxon>Metazoa</taxon>
        <taxon>Chordata</taxon>
        <taxon>Craniata</taxon>
        <taxon>Vertebrata</taxon>
        <taxon>Euteleostomi</taxon>
        <taxon>Actinopterygii</taxon>
        <taxon>Neopterygii</taxon>
        <taxon>Teleostei</taxon>
        <taxon>Ostariophysi</taxon>
        <taxon>Characiformes</taxon>
        <taxon>Characoidei</taxon>
        <taxon>Acestrorhamphidae</taxon>
        <taxon>Acestrorhamphinae</taxon>
        <taxon>Astyanax</taxon>
    </lineage>
</organism>
<dbReference type="EMBL" id="JAICCE010000003">
    <property type="protein sequence ID" value="KAG9279199.1"/>
    <property type="molecule type" value="Genomic_DNA"/>
</dbReference>
<dbReference type="PANTHER" id="PTHR31569">
    <property type="entry name" value="SWIM-TYPE DOMAIN-CONTAINING PROTEIN"/>
    <property type="match status" value="1"/>
</dbReference>
<dbReference type="PANTHER" id="PTHR31569:SF4">
    <property type="entry name" value="SWIM-TYPE DOMAIN-CONTAINING PROTEIN"/>
    <property type="match status" value="1"/>
</dbReference>
<accession>A0A8T2M573</accession>
<reference evidence="2 3" key="1">
    <citation type="submission" date="2021-07" db="EMBL/GenBank/DDBJ databases">
        <authorList>
            <person name="Imarazene B."/>
            <person name="Zahm M."/>
            <person name="Klopp C."/>
            <person name="Cabau C."/>
            <person name="Beille S."/>
            <person name="Jouanno E."/>
            <person name="Castinel A."/>
            <person name="Lluch J."/>
            <person name="Gil L."/>
            <person name="Kuchtly C."/>
            <person name="Lopez Roques C."/>
            <person name="Donnadieu C."/>
            <person name="Parrinello H."/>
            <person name="Journot L."/>
            <person name="Du K."/>
            <person name="Schartl M."/>
            <person name="Retaux S."/>
            <person name="Guiguen Y."/>
        </authorList>
    </citation>
    <scope>NUCLEOTIDE SEQUENCE [LARGE SCALE GENOMIC DNA]</scope>
    <source>
        <strain evidence="2">Pach_M1</strain>
        <tissue evidence="2">Testis</tissue>
    </source>
</reference>
<proteinExistence type="predicted"/>
<feature type="domain" description="ZSWIM1/3 RNaseH-like" evidence="1">
    <location>
        <begin position="11"/>
        <end position="96"/>
    </location>
</feature>
<gene>
    <name evidence="2" type="ORF">AMEX_G4707</name>
</gene>
<evidence type="ECO:0000313" key="3">
    <source>
        <dbReference type="Proteomes" id="UP000752171"/>
    </source>
</evidence>
<protein>
    <recommendedName>
        <fullName evidence="1">ZSWIM1/3 RNaseH-like domain-containing protein</fullName>
    </recommendedName>
</protein>
<dbReference type="Proteomes" id="UP000752171">
    <property type="component" value="Unassembled WGS sequence"/>
</dbReference>
<dbReference type="AlphaFoldDB" id="A0A8T2M573"/>
<dbReference type="InterPro" id="IPR048324">
    <property type="entry name" value="ZSWIM1-3_RNaseH-like"/>
</dbReference>
<evidence type="ECO:0000313" key="2">
    <source>
        <dbReference type="EMBL" id="KAG9279199.1"/>
    </source>
</evidence>
<name>A0A8T2M573_ASTMX</name>